<sequence length="425" mass="48723">MYYTTVGMTRESLAHLDEVSRHPLISKGIRAIKVSLGPFYDSILADDIKVFAAFRASKMRRNIERWEQGIDNQLTRPIPIEVYQGVIATAASFVRSLEEVAARGIDRIPFDHFRIAEAHTKYRQLYEEHKDFSSSFAQAITSAMVRMPTATWLKINDEKSYIYPGSTMAHMLSEALEGADSLQDFMVSPVRWEDVRKFRLGPPPFNLVGELLLSIQRLNIRLAGFYIQFPPPVASSSDTATTHEPALLRAAANQLKSIVFKPQIGWDDSWTERAPDEWADFTSFLRTILQTKSLQRINLNFYFMGNNPPPLLSMASPLLSYTWPNLETLYFHGPFHYEELKAVVEPLDRNVSLRWSGYLMSGSWIDVLDLLRGRNSLVQRLGTTFDGQEYDLMTHAERRFLFEEDEDEEYDYGYPGLLAPALVLR</sequence>
<accession>A0ACC0CTP8</accession>
<gene>
    <name evidence="1" type="ORF">F4821DRAFT_271581</name>
</gene>
<dbReference type="EMBL" id="MU394347">
    <property type="protein sequence ID" value="KAI6083759.1"/>
    <property type="molecule type" value="Genomic_DNA"/>
</dbReference>
<proteinExistence type="predicted"/>
<dbReference type="Proteomes" id="UP001497680">
    <property type="component" value="Unassembled WGS sequence"/>
</dbReference>
<protein>
    <submittedName>
        <fullName evidence="1">Uncharacterized protein</fullName>
    </submittedName>
</protein>
<comment type="caution">
    <text evidence="1">The sequence shown here is derived from an EMBL/GenBank/DDBJ whole genome shotgun (WGS) entry which is preliminary data.</text>
</comment>
<evidence type="ECO:0000313" key="2">
    <source>
        <dbReference type="Proteomes" id="UP001497680"/>
    </source>
</evidence>
<organism evidence="1 2">
    <name type="scientific">Hypoxylon rubiginosum</name>
    <dbReference type="NCBI Taxonomy" id="110542"/>
    <lineage>
        <taxon>Eukaryota</taxon>
        <taxon>Fungi</taxon>
        <taxon>Dikarya</taxon>
        <taxon>Ascomycota</taxon>
        <taxon>Pezizomycotina</taxon>
        <taxon>Sordariomycetes</taxon>
        <taxon>Xylariomycetidae</taxon>
        <taxon>Xylariales</taxon>
        <taxon>Hypoxylaceae</taxon>
        <taxon>Hypoxylon</taxon>
    </lineage>
</organism>
<name>A0ACC0CTP8_9PEZI</name>
<keyword evidence="2" id="KW-1185">Reference proteome</keyword>
<reference evidence="1 2" key="1">
    <citation type="journal article" date="2022" name="New Phytol.">
        <title>Ecological generalism drives hyperdiversity of secondary metabolite gene clusters in xylarialean endophytes.</title>
        <authorList>
            <person name="Franco M.E.E."/>
            <person name="Wisecaver J.H."/>
            <person name="Arnold A.E."/>
            <person name="Ju Y.M."/>
            <person name="Slot J.C."/>
            <person name="Ahrendt S."/>
            <person name="Moore L.P."/>
            <person name="Eastman K.E."/>
            <person name="Scott K."/>
            <person name="Konkel Z."/>
            <person name="Mondo S.J."/>
            <person name="Kuo A."/>
            <person name="Hayes R.D."/>
            <person name="Haridas S."/>
            <person name="Andreopoulos B."/>
            <person name="Riley R."/>
            <person name="LaButti K."/>
            <person name="Pangilinan J."/>
            <person name="Lipzen A."/>
            <person name="Amirebrahimi M."/>
            <person name="Yan J."/>
            <person name="Adam C."/>
            <person name="Keymanesh K."/>
            <person name="Ng V."/>
            <person name="Louie K."/>
            <person name="Northen T."/>
            <person name="Drula E."/>
            <person name="Henrissat B."/>
            <person name="Hsieh H.M."/>
            <person name="Youens-Clark K."/>
            <person name="Lutzoni F."/>
            <person name="Miadlikowska J."/>
            <person name="Eastwood D.C."/>
            <person name="Hamelin R.C."/>
            <person name="Grigoriev I.V."/>
            <person name="U'Ren J.M."/>
        </authorList>
    </citation>
    <scope>NUCLEOTIDE SEQUENCE [LARGE SCALE GENOMIC DNA]</scope>
    <source>
        <strain evidence="1 2">ER1909</strain>
    </source>
</reference>
<evidence type="ECO:0000313" key="1">
    <source>
        <dbReference type="EMBL" id="KAI6083759.1"/>
    </source>
</evidence>